<evidence type="ECO:0000256" key="11">
    <source>
        <dbReference type="SAM" id="Phobius"/>
    </source>
</evidence>
<evidence type="ECO:0000256" key="2">
    <source>
        <dbReference type="ARBA" id="ARBA00004141"/>
    </source>
</evidence>
<dbReference type="InterPro" id="IPR008915">
    <property type="entry name" value="Peptidase_M50"/>
</dbReference>
<keyword evidence="8 11" id="KW-1133">Transmembrane helix</keyword>
<evidence type="ECO:0000259" key="12">
    <source>
        <dbReference type="Pfam" id="PF02163"/>
    </source>
</evidence>
<dbReference type="AlphaFoldDB" id="A0A1G2CDD3"/>
<feature type="domain" description="Peptidase M50" evidence="12">
    <location>
        <begin position="8"/>
        <end position="347"/>
    </location>
</feature>
<feature type="transmembrane region" description="Helical" evidence="11">
    <location>
        <begin position="334"/>
        <end position="353"/>
    </location>
</feature>
<dbReference type="InterPro" id="IPR004387">
    <property type="entry name" value="Pept_M50_Zn"/>
</dbReference>
<dbReference type="PANTHER" id="PTHR42837:SF2">
    <property type="entry name" value="MEMBRANE METALLOPROTEASE ARASP2, CHLOROPLASTIC-RELATED"/>
    <property type="match status" value="1"/>
</dbReference>
<dbReference type="GO" id="GO:0004222">
    <property type="term" value="F:metalloendopeptidase activity"/>
    <property type="evidence" value="ECO:0007669"/>
    <property type="project" value="InterPro"/>
</dbReference>
<comment type="subcellular location">
    <subcellularLocation>
        <location evidence="2">Membrane</location>
        <topology evidence="2">Multi-pass membrane protein</topology>
    </subcellularLocation>
</comment>
<evidence type="ECO:0000256" key="6">
    <source>
        <dbReference type="ARBA" id="ARBA00022801"/>
    </source>
</evidence>
<evidence type="ECO:0000256" key="7">
    <source>
        <dbReference type="ARBA" id="ARBA00022833"/>
    </source>
</evidence>
<comment type="similarity">
    <text evidence="3">Belongs to the peptidase M50B family.</text>
</comment>
<proteinExistence type="inferred from homology"/>
<feature type="transmembrane region" description="Helical" evidence="11">
    <location>
        <begin position="284"/>
        <end position="306"/>
    </location>
</feature>
<dbReference type="PANTHER" id="PTHR42837">
    <property type="entry name" value="REGULATOR OF SIGMA-E PROTEASE RSEP"/>
    <property type="match status" value="1"/>
</dbReference>
<dbReference type="Gene3D" id="2.30.42.10">
    <property type="match status" value="1"/>
</dbReference>
<gene>
    <name evidence="13" type="ORF">A2945_00820</name>
</gene>
<protein>
    <recommendedName>
        <fullName evidence="12">Peptidase M50 domain-containing protein</fullName>
    </recommendedName>
</protein>
<dbReference type="InterPro" id="IPR036034">
    <property type="entry name" value="PDZ_sf"/>
</dbReference>
<name>A0A1G2CDD3_9BACT</name>
<evidence type="ECO:0000256" key="5">
    <source>
        <dbReference type="ARBA" id="ARBA00022692"/>
    </source>
</evidence>
<keyword evidence="10 11" id="KW-0472">Membrane</keyword>
<dbReference type="STRING" id="1798650.A2945_00820"/>
<feature type="transmembrane region" description="Helical" evidence="11">
    <location>
        <begin position="230"/>
        <end position="250"/>
    </location>
</feature>
<dbReference type="EMBL" id="MHLA01000015">
    <property type="protein sequence ID" value="OGY99384.1"/>
    <property type="molecule type" value="Genomic_DNA"/>
</dbReference>
<evidence type="ECO:0000256" key="1">
    <source>
        <dbReference type="ARBA" id="ARBA00001947"/>
    </source>
</evidence>
<keyword evidence="4" id="KW-0645">Protease</keyword>
<keyword evidence="7" id="KW-0862">Zinc</keyword>
<dbReference type="Proteomes" id="UP000178880">
    <property type="component" value="Unassembled WGS sequence"/>
</dbReference>
<keyword evidence="9" id="KW-0482">Metalloprotease</keyword>
<feature type="transmembrane region" description="Helical" evidence="11">
    <location>
        <begin position="256"/>
        <end position="277"/>
    </location>
</feature>
<evidence type="ECO:0000256" key="3">
    <source>
        <dbReference type="ARBA" id="ARBA00007931"/>
    </source>
</evidence>
<evidence type="ECO:0000256" key="10">
    <source>
        <dbReference type="ARBA" id="ARBA00023136"/>
    </source>
</evidence>
<feature type="transmembrane region" description="Helical" evidence="11">
    <location>
        <begin position="112"/>
        <end position="136"/>
    </location>
</feature>
<dbReference type="GO" id="GO:0016020">
    <property type="term" value="C:membrane"/>
    <property type="evidence" value="ECO:0007669"/>
    <property type="project" value="UniProtKB-SubCell"/>
</dbReference>
<evidence type="ECO:0000256" key="9">
    <source>
        <dbReference type="ARBA" id="ARBA00023049"/>
    </source>
</evidence>
<dbReference type="CDD" id="cd06163">
    <property type="entry name" value="S2P-M50_PDZ_RseP-like"/>
    <property type="match status" value="1"/>
</dbReference>
<keyword evidence="6" id="KW-0378">Hydrolase</keyword>
<evidence type="ECO:0000256" key="8">
    <source>
        <dbReference type="ARBA" id="ARBA00022989"/>
    </source>
</evidence>
<evidence type="ECO:0000313" key="14">
    <source>
        <dbReference type="Proteomes" id="UP000178880"/>
    </source>
</evidence>
<reference evidence="13 14" key="1">
    <citation type="journal article" date="2016" name="Nat. Commun.">
        <title>Thousands of microbial genomes shed light on interconnected biogeochemical processes in an aquifer system.</title>
        <authorList>
            <person name="Anantharaman K."/>
            <person name="Brown C.T."/>
            <person name="Hug L.A."/>
            <person name="Sharon I."/>
            <person name="Castelle C.J."/>
            <person name="Probst A.J."/>
            <person name="Thomas B.C."/>
            <person name="Singh A."/>
            <person name="Wilkins M.J."/>
            <person name="Karaoz U."/>
            <person name="Brodie E.L."/>
            <person name="Williams K.H."/>
            <person name="Hubbard S.S."/>
            <person name="Banfield J.F."/>
        </authorList>
    </citation>
    <scope>NUCLEOTIDE SEQUENCE [LARGE SCALE GENOMIC DNA]</scope>
</reference>
<sequence length="360" mass="39171">MFIVILVVLALSFLVLAHEAGHFFTAKTFGMKVDEFGFGFPPEMVGLHPEKLKLPPRMFSFQREETLYSINWLPFGGFVKIAGEADGLQMPSEVSEEEKKHLYRFQAWWKRALVLSAGVIINFILGWFLLSTVLAVGTPQVLVIGGVQAGSPAEQAGVKEGDIIKSFSASNPFIDFVNANRGKEIVFNVSRSGEEVEFKVVPRVQTNPGEGALGVSLVEGGAVKESVFAALYHGLTLSVKIAGLTFAAFYDLIRNLLFHASLLEGVVGPIGIVSVATETSELGFIFLLGIIAQISLSLAVVNFIPFPALDGGQFFLVLIEKIKGSPLFSKRLEGHLNAIGFVFLILLIVLITFRDVGRLL</sequence>
<organism evidence="13 14">
    <name type="scientific">Candidatus Liptonbacteria bacterium RIFCSPLOWO2_01_FULL_52_25</name>
    <dbReference type="NCBI Taxonomy" id="1798650"/>
    <lineage>
        <taxon>Bacteria</taxon>
        <taxon>Candidatus Liptoniibacteriota</taxon>
    </lineage>
</organism>
<dbReference type="SUPFAM" id="SSF50156">
    <property type="entry name" value="PDZ domain-like"/>
    <property type="match status" value="1"/>
</dbReference>
<keyword evidence="5 11" id="KW-0812">Transmembrane</keyword>
<dbReference type="Pfam" id="PF02163">
    <property type="entry name" value="Peptidase_M50"/>
    <property type="match status" value="1"/>
</dbReference>
<accession>A0A1G2CDD3</accession>
<evidence type="ECO:0000256" key="4">
    <source>
        <dbReference type="ARBA" id="ARBA00022670"/>
    </source>
</evidence>
<evidence type="ECO:0000313" key="13">
    <source>
        <dbReference type="EMBL" id="OGY99384.1"/>
    </source>
</evidence>
<comment type="caution">
    <text evidence="13">The sequence shown here is derived from an EMBL/GenBank/DDBJ whole genome shotgun (WGS) entry which is preliminary data.</text>
</comment>
<comment type="cofactor">
    <cofactor evidence="1">
        <name>Zn(2+)</name>
        <dbReference type="ChEBI" id="CHEBI:29105"/>
    </cofactor>
</comment>
<dbReference type="GO" id="GO:0006508">
    <property type="term" value="P:proteolysis"/>
    <property type="evidence" value="ECO:0007669"/>
    <property type="project" value="UniProtKB-KW"/>
</dbReference>